<accession>A0A9N9BZ96</accession>
<comment type="caution">
    <text evidence="7">The sequence shown here is derived from an EMBL/GenBank/DDBJ whole genome shotgun (WGS) entry which is preliminary data.</text>
</comment>
<dbReference type="SUPFAM" id="SSF53178">
    <property type="entry name" value="Peptidyl-tRNA hydrolase-like"/>
    <property type="match status" value="1"/>
</dbReference>
<evidence type="ECO:0000313" key="7">
    <source>
        <dbReference type="EMBL" id="CAG8581085.1"/>
    </source>
</evidence>
<evidence type="ECO:0000313" key="8">
    <source>
        <dbReference type="Proteomes" id="UP000789831"/>
    </source>
</evidence>
<keyword evidence="4" id="KW-0694">RNA-binding</keyword>
<dbReference type="PANTHER" id="PTHR17224:SF1">
    <property type="entry name" value="PEPTIDYL-TRNA HYDROLASE"/>
    <property type="match status" value="1"/>
</dbReference>
<dbReference type="CDD" id="cd00462">
    <property type="entry name" value="PTH"/>
    <property type="match status" value="1"/>
</dbReference>
<dbReference type="InterPro" id="IPR036416">
    <property type="entry name" value="Pept_tRNA_hydro_sf"/>
</dbReference>
<evidence type="ECO:0000256" key="2">
    <source>
        <dbReference type="ARBA" id="ARBA00022555"/>
    </source>
</evidence>
<dbReference type="HAMAP" id="MF_00083">
    <property type="entry name" value="Pept_tRNA_hydro_bact"/>
    <property type="match status" value="1"/>
</dbReference>
<dbReference type="EMBL" id="CAJVPL010001644">
    <property type="protein sequence ID" value="CAG8581085.1"/>
    <property type="molecule type" value="Genomic_DNA"/>
</dbReference>
<gene>
    <name evidence="7" type="ORF">AGERDE_LOCUS8124</name>
</gene>
<dbReference type="PROSITE" id="PS01195">
    <property type="entry name" value="PEPT_TRNA_HYDROL_1"/>
    <property type="match status" value="1"/>
</dbReference>
<protein>
    <recommendedName>
        <fullName evidence="1">peptidyl-tRNA hydrolase</fullName>
        <ecNumber evidence="1">3.1.1.29</ecNumber>
    </recommendedName>
</protein>
<dbReference type="InterPro" id="IPR001328">
    <property type="entry name" value="Pept_tRNA_hydro"/>
</dbReference>
<feature type="region of interest" description="Disordered" evidence="6">
    <location>
        <begin position="618"/>
        <end position="639"/>
    </location>
</feature>
<evidence type="ECO:0000256" key="6">
    <source>
        <dbReference type="SAM" id="MobiDB-lite"/>
    </source>
</evidence>
<dbReference type="NCBIfam" id="TIGR00447">
    <property type="entry name" value="pth"/>
    <property type="match status" value="1"/>
</dbReference>
<reference evidence="7" key="1">
    <citation type="submission" date="2021-06" db="EMBL/GenBank/DDBJ databases">
        <authorList>
            <person name="Kallberg Y."/>
            <person name="Tangrot J."/>
            <person name="Rosling A."/>
        </authorList>
    </citation>
    <scope>NUCLEOTIDE SEQUENCE</scope>
    <source>
        <strain evidence="7">MT106</strain>
    </source>
</reference>
<dbReference type="Proteomes" id="UP000789831">
    <property type="component" value="Unassembled WGS sequence"/>
</dbReference>
<dbReference type="EC" id="3.1.1.29" evidence="1"/>
<evidence type="ECO:0000256" key="5">
    <source>
        <dbReference type="ARBA" id="ARBA00038063"/>
    </source>
</evidence>
<dbReference type="PROSITE" id="PS01196">
    <property type="entry name" value="PEPT_TRNA_HYDROL_2"/>
    <property type="match status" value="1"/>
</dbReference>
<keyword evidence="3" id="KW-0378">Hydrolase</keyword>
<dbReference type="Pfam" id="PF01195">
    <property type="entry name" value="Pept_tRNA_hydro"/>
    <property type="match status" value="1"/>
</dbReference>
<name>A0A9N9BZ96_9GLOM</name>
<proteinExistence type="inferred from homology"/>
<sequence length="639" mass="71461">MKLIVGLGNPGKEYKNTRHNLGFEVIDQLAKELNVELNKKKFNGLYCQTSTYILLKPQTYMNNSGECISSFLNYFQISLDNLLVIYDDIALPLGKFRYRSQGSDGGHNGMKNIIELLAKKYYEILQLTNEAEFLAMTCAQLRTKAKREKISHKRAGRNEEYLKVEEAQKKIGDDPIFRLKYDTPNGGRLDEISQALVTLINNGNVEDADGASIDGSTKITDDDIRGIGGGRTAEFDDIANDHIISVEEALQNTGKRITEINDEEGIQTRMHPTTMKEEPALNADGTPKKDGIFKKLGCPVGDCRAHKKVSSSQPGEFDGILKEAIDLINKKKNNGGPNPPPPSPDIQARKDAINEIEKKLQEFNLKTFRDDIPITHDLKSLFGNLKGVVITNKKDDLLTLINDYQTKRTTLIVDAVKLIEGELDKTGLKSDSASRSQAAIDAAIQEIEKNLQDSKDQQGINVELEKLKKLIMAENDKTFGGKIKNQKIILDSRTSAIKKTKDSLKEGHKKLVVEESELPTELFAPYKTLEEKLNSLDKIEDITAFENNLLSKVAEKKKEKLSAIADEAIQTIKKELQGGDYELGQNKDFEKMIKGMIDPDDIERRKLILLDLIAEQKQAAQSDVVENTKKNKQEKPGTS</sequence>
<dbReference type="PANTHER" id="PTHR17224">
    <property type="entry name" value="PEPTIDYL-TRNA HYDROLASE"/>
    <property type="match status" value="1"/>
</dbReference>
<keyword evidence="2" id="KW-0820">tRNA-binding</keyword>
<evidence type="ECO:0000256" key="3">
    <source>
        <dbReference type="ARBA" id="ARBA00022801"/>
    </source>
</evidence>
<dbReference type="OrthoDB" id="1711136at2759"/>
<comment type="similarity">
    <text evidence="5">Belongs to the PTH family.</text>
</comment>
<evidence type="ECO:0000256" key="1">
    <source>
        <dbReference type="ARBA" id="ARBA00013260"/>
    </source>
</evidence>
<keyword evidence="8" id="KW-1185">Reference proteome</keyword>
<dbReference type="GO" id="GO:0004045">
    <property type="term" value="F:peptidyl-tRNA hydrolase activity"/>
    <property type="evidence" value="ECO:0007669"/>
    <property type="project" value="UniProtKB-EC"/>
</dbReference>
<evidence type="ECO:0000256" key="4">
    <source>
        <dbReference type="ARBA" id="ARBA00022884"/>
    </source>
</evidence>
<organism evidence="7 8">
    <name type="scientific">Ambispora gerdemannii</name>
    <dbReference type="NCBI Taxonomy" id="144530"/>
    <lineage>
        <taxon>Eukaryota</taxon>
        <taxon>Fungi</taxon>
        <taxon>Fungi incertae sedis</taxon>
        <taxon>Mucoromycota</taxon>
        <taxon>Glomeromycotina</taxon>
        <taxon>Glomeromycetes</taxon>
        <taxon>Archaeosporales</taxon>
        <taxon>Ambisporaceae</taxon>
        <taxon>Ambispora</taxon>
    </lineage>
</organism>
<feature type="compositionally biased region" description="Basic and acidic residues" evidence="6">
    <location>
        <begin position="626"/>
        <end position="639"/>
    </location>
</feature>
<dbReference type="Gene3D" id="3.40.50.1470">
    <property type="entry name" value="Peptidyl-tRNA hydrolase"/>
    <property type="match status" value="1"/>
</dbReference>
<dbReference type="AlphaFoldDB" id="A0A9N9BZ96"/>
<dbReference type="InterPro" id="IPR018171">
    <property type="entry name" value="Pept_tRNA_hydro_CS"/>
</dbReference>
<dbReference type="GO" id="GO:0000049">
    <property type="term" value="F:tRNA binding"/>
    <property type="evidence" value="ECO:0007669"/>
    <property type="project" value="UniProtKB-KW"/>
</dbReference>